<evidence type="ECO:0000256" key="6">
    <source>
        <dbReference type="ARBA" id="ARBA00022989"/>
    </source>
</evidence>
<dbReference type="Pfam" id="PF04647">
    <property type="entry name" value="AgrB"/>
    <property type="match status" value="1"/>
</dbReference>
<dbReference type="GO" id="GO:0016020">
    <property type="term" value="C:membrane"/>
    <property type="evidence" value="ECO:0007669"/>
    <property type="project" value="InterPro"/>
</dbReference>
<evidence type="ECO:0000313" key="9">
    <source>
        <dbReference type="EMBL" id="OPH61804.1"/>
    </source>
</evidence>
<accession>A0A1V4HS86</accession>
<evidence type="ECO:0000256" key="1">
    <source>
        <dbReference type="ARBA" id="ARBA00022475"/>
    </source>
</evidence>
<dbReference type="EMBL" id="MBTG01000001">
    <property type="protein sequence ID" value="OPH61804.1"/>
    <property type="molecule type" value="Genomic_DNA"/>
</dbReference>
<keyword evidence="6 8" id="KW-1133">Transmembrane helix</keyword>
<evidence type="ECO:0000256" key="5">
    <source>
        <dbReference type="ARBA" id="ARBA00022801"/>
    </source>
</evidence>
<feature type="transmembrane region" description="Helical" evidence="8">
    <location>
        <begin position="78"/>
        <end position="97"/>
    </location>
</feature>
<dbReference type="GO" id="GO:0008233">
    <property type="term" value="F:peptidase activity"/>
    <property type="evidence" value="ECO:0007669"/>
    <property type="project" value="UniProtKB-KW"/>
</dbReference>
<name>A0A1V4HS86_9BACL</name>
<keyword evidence="1" id="KW-1003">Cell membrane</keyword>
<dbReference type="InterPro" id="IPR006741">
    <property type="entry name" value="AgrB"/>
</dbReference>
<evidence type="ECO:0000256" key="7">
    <source>
        <dbReference type="ARBA" id="ARBA00023136"/>
    </source>
</evidence>
<organism evidence="9 10">
    <name type="scientific">Paenibacillus ferrarius</name>
    <dbReference type="NCBI Taxonomy" id="1469647"/>
    <lineage>
        <taxon>Bacteria</taxon>
        <taxon>Bacillati</taxon>
        <taxon>Bacillota</taxon>
        <taxon>Bacilli</taxon>
        <taxon>Bacillales</taxon>
        <taxon>Paenibacillaceae</taxon>
        <taxon>Paenibacillus</taxon>
    </lineage>
</organism>
<proteinExistence type="predicted"/>
<keyword evidence="2" id="KW-0673">Quorum sensing</keyword>
<evidence type="ECO:0000256" key="3">
    <source>
        <dbReference type="ARBA" id="ARBA00022670"/>
    </source>
</evidence>
<dbReference type="GO" id="GO:0009372">
    <property type="term" value="P:quorum sensing"/>
    <property type="evidence" value="ECO:0007669"/>
    <property type="project" value="UniProtKB-KW"/>
</dbReference>
<dbReference type="STRING" id="1469647.BC351_00760"/>
<dbReference type="Proteomes" id="UP000190626">
    <property type="component" value="Unassembled WGS sequence"/>
</dbReference>
<protein>
    <recommendedName>
        <fullName evidence="11">Accessory regulator AgrB</fullName>
    </recommendedName>
</protein>
<keyword evidence="5" id="KW-0378">Hydrolase</keyword>
<keyword evidence="3" id="KW-0645">Protease</keyword>
<keyword evidence="4 8" id="KW-0812">Transmembrane</keyword>
<dbReference type="GO" id="GO:0006508">
    <property type="term" value="P:proteolysis"/>
    <property type="evidence" value="ECO:0007669"/>
    <property type="project" value="UniProtKB-KW"/>
</dbReference>
<gene>
    <name evidence="9" type="ORF">BC351_00760</name>
</gene>
<evidence type="ECO:0000256" key="4">
    <source>
        <dbReference type="ARBA" id="ARBA00022692"/>
    </source>
</evidence>
<reference evidence="10" key="1">
    <citation type="submission" date="2016-07" db="EMBL/GenBank/DDBJ databases">
        <authorList>
            <person name="Florea S."/>
            <person name="Webb J.S."/>
            <person name="Jaromczyk J."/>
            <person name="Schardl C.L."/>
        </authorList>
    </citation>
    <scope>NUCLEOTIDE SEQUENCE [LARGE SCALE GENOMIC DNA]</scope>
    <source>
        <strain evidence="10">CY1</strain>
    </source>
</reference>
<evidence type="ECO:0000256" key="2">
    <source>
        <dbReference type="ARBA" id="ARBA00022654"/>
    </source>
</evidence>
<dbReference type="AlphaFoldDB" id="A0A1V4HS86"/>
<feature type="transmembrane region" description="Helical" evidence="8">
    <location>
        <begin position="33"/>
        <end position="66"/>
    </location>
</feature>
<comment type="caution">
    <text evidence="9">The sequence shown here is derived from an EMBL/GenBank/DDBJ whole genome shotgun (WGS) entry which is preliminary data.</text>
</comment>
<keyword evidence="7 8" id="KW-0472">Membrane</keyword>
<evidence type="ECO:0000256" key="8">
    <source>
        <dbReference type="SAM" id="Phobius"/>
    </source>
</evidence>
<sequence>MVLRLSNYIADYLVNNSIGQEHKHNTLVYGLQIIINLILVFTLILVSSIFLDLFKELMILFIFTALLRQMSGGLHLKSSGWCVILSTSLILVVPYLPNYIPDNYLRAADIVSFITILVYAPATFKVNTYKNRKAYFRMKMISLLMVVINIVLLKMEHLSIAMFIQSVSVVMEYYRLKKVGRPI</sequence>
<dbReference type="RefSeq" id="WP_079408803.1">
    <property type="nucleotide sequence ID" value="NZ_MBTG01000001.1"/>
</dbReference>
<evidence type="ECO:0000313" key="10">
    <source>
        <dbReference type="Proteomes" id="UP000190626"/>
    </source>
</evidence>
<keyword evidence="10" id="KW-1185">Reference proteome</keyword>
<dbReference type="SMART" id="SM00793">
    <property type="entry name" value="AgrB"/>
    <property type="match status" value="1"/>
</dbReference>
<evidence type="ECO:0008006" key="11">
    <source>
        <dbReference type="Google" id="ProtNLM"/>
    </source>
</evidence>
<feature type="transmembrane region" description="Helical" evidence="8">
    <location>
        <begin position="103"/>
        <end position="122"/>
    </location>
</feature>